<gene>
    <name evidence="1" type="ORF">BDK89_1426</name>
</gene>
<accession>A0A4R7HXE0</accession>
<keyword evidence="2" id="KW-1185">Reference proteome</keyword>
<evidence type="ECO:0000313" key="1">
    <source>
        <dbReference type="EMBL" id="TDT15847.1"/>
    </source>
</evidence>
<dbReference type="Proteomes" id="UP000294558">
    <property type="component" value="Unassembled WGS sequence"/>
</dbReference>
<dbReference type="SUPFAM" id="SSF52096">
    <property type="entry name" value="ClpP/crotonase"/>
    <property type="match status" value="1"/>
</dbReference>
<dbReference type="GO" id="GO:0006635">
    <property type="term" value="P:fatty acid beta-oxidation"/>
    <property type="evidence" value="ECO:0007669"/>
    <property type="project" value="TreeGrafter"/>
</dbReference>
<protein>
    <submittedName>
        <fullName evidence="1">Enoyl-CoA hydratase/carnithine racemase</fullName>
    </submittedName>
</protein>
<name>A0A4R7HXE0_9ACTN</name>
<comment type="caution">
    <text evidence="1">The sequence shown here is derived from an EMBL/GenBank/DDBJ whole genome shotgun (WGS) entry which is preliminary data.</text>
</comment>
<dbReference type="GO" id="GO:0004165">
    <property type="term" value="F:delta(3)-delta(2)-enoyl-CoA isomerase activity"/>
    <property type="evidence" value="ECO:0007669"/>
    <property type="project" value="TreeGrafter"/>
</dbReference>
<organism evidence="1 2">
    <name type="scientific">Ilumatobacter fluminis</name>
    <dbReference type="NCBI Taxonomy" id="467091"/>
    <lineage>
        <taxon>Bacteria</taxon>
        <taxon>Bacillati</taxon>
        <taxon>Actinomycetota</taxon>
        <taxon>Acidimicrobiia</taxon>
        <taxon>Acidimicrobiales</taxon>
        <taxon>Ilumatobacteraceae</taxon>
        <taxon>Ilumatobacter</taxon>
    </lineage>
</organism>
<dbReference type="InterPro" id="IPR001753">
    <property type="entry name" value="Enoyl-CoA_hydra/iso"/>
</dbReference>
<dbReference type="PANTHER" id="PTHR11941:SF75">
    <property type="entry name" value="ENOYL-COA HYDRATASE_ISOMERASE FAMILY PROTEIN"/>
    <property type="match status" value="1"/>
</dbReference>
<dbReference type="AlphaFoldDB" id="A0A4R7HXE0"/>
<proteinExistence type="predicted"/>
<dbReference type="EMBL" id="SOAU01000001">
    <property type="protein sequence ID" value="TDT15847.1"/>
    <property type="molecule type" value="Genomic_DNA"/>
</dbReference>
<dbReference type="Gene3D" id="3.90.226.10">
    <property type="entry name" value="2-enoyl-CoA Hydratase, Chain A, domain 1"/>
    <property type="match status" value="1"/>
</dbReference>
<dbReference type="InterPro" id="IPR029045">
    <property type="entry name" value="ClpP/crotonase-like_dom_sf"/>
</dbReference>
<dbReference type="PANTHER" id="PTHR11941">
    <property type="entry name" value="ENOYL-COA HYDRATASE-RELATED"/>
    <property type="match status" value="1"/>
</dbReference>
<reference evidence="1 2" key="1">
    <citation type="submission" date="2019-03" db="EMBL/GenBank/DDBJ databases">
        <title>Sequencing the genomes of 1000 actinobacteria strains.</title>
        <authorList>
            <person name="Klenk H.-P."/>
        </authorList>
    </citation>
    <scope>NUCLEOTIDE SEQUENCE [LARGE SCALE GENOMIC DNA]</scope>
    <source>
        <strain evidence="1 2">DSM 18936</strain>
    </source>
</reference>
<sequence>MQLTRDGDVFLLDLGEGDIRFSPDFLDTYERALDDVEHADGHRALVTTASGKIWHNGLDLEYMATLGDDFLGYLGRVHRLFARLLTLPVPTVAAVQGHAFAGGAMLALSHDVRVMRSDRGYLCLPEIDLGMTFTDGMASLIAAKLPQPALHRMAVLGERIGGPDALALGAADAVVEGDRAVLPAALDRARALTAKARPNLAGIRRDFYADVIDTLES</sequence>
<dbReference type="CDD" id="cd06558">
    <property type="entry name" value="crotonase-like"/>
    <property type="match status" value="1"/>
</dbReference>
<evidence type="ECO:0000313" key="2">
    <source>
        <dbReference type="Proteomes" id="UP000294558"/>
    </source>
</evidence>
<dbReference type="Pfam" id="PF00378">
    <property type="entry name" value="ECH_1"/>
    <property type="match status" value="1"/>
</dbReference>